<evidence type="ECO:0000313" key="2">
    <source>
        <dbReference type="EMBL" id="HDD45314.1"/>
    </source>
</evidence>
<keyword evidence="2" id="KW-0255">Endonuclease</keyword>
<dbReference type="EMBL" id="DRBS01000396">
    <property type="protein sequence ID" value="HDD45314.1"/>
    <property type="molecule type" value="Genomic_DNA"/>
</dbReference>
<reference evidence="2" key="1">
    <citation type="journal article" date="2020" name="mSystems">
        <title>Genome- and Community-Level Interaction Insights into Carbon Utilization and Element Cycling Functions of Hydrothermarchaeota in Hydrothermal Sediment.</title>
        <authorList>
            <person name="Zhou Z."/>
            <person name="Liu Y."/>
            <person name="Xu W."/>
            <person name="Pan J."/>
            <person name="Luo Z.H."/>
            <person name="Li M."/>
        </authorList>
    </citation>
    <scope>NUCLEOTIDE SEQUENCE [LARGE SCALE GENOMIC DNA]</scope>
    <source>
        <strain evidence="2">HyVt-233</strain>
    </source>
</reference>
<dbReference type="InterPro" id="IPR012296">
    <property type="entry name" value="Nuclease_put_TT1808"/>
</dbReference>
<dbReference type="PANTHER" id="PTHR34107">
    <property type="entry name" value="SLL0198 PROTEIN-RELATED"/>
    <property type="match status" value="1"/>
</dbReference>
<proteinExistence type="predicted"/>
<gene>
    <name evidence="2" type="ORF">ENG63_10730</name>
</gene>
<dbReference type="Gene3D" id="3.90.1570.10">
    <property type="entry name" value="tt1808, chain A"/>
    <property type="match status" value="1"/>
</dbReference>
<sequence>MQERTITAVKRSIKFTYEDYLHFPEDKRYEIIDGEIYMVPSPVPYHQMVLGNLYLRLCEIVEEKGIGEVYFAPLDVVFSDIDVVQPDIIFISKERLNIITERNIQGAPDLIVEIISPSSEYKDRVIKRKLYSKYGVKEYWLVDIEKKEVEVMSLKESGLETVKIYKKTDILESLVLKGIKIKLDDLLKYSNT</sequence>
<dbReference type="AlphaFoldDB" id="A0A7C0U446"/>
<dbReference type="InterPro" id="IPR011335">
    <property type="entry name" value="Restrct_endonuc-II-like"/>
</dbReference>
<accession>A0A7C0U446</accession>
<keyword evidence="2" id="KW-0540">Nuclease</keyword>
<dbReference type="SUPFAM" id="SSF52980">
    <property type="entry name" value="Restriction endonuclease-like"/>
    <property type="match status" value="1"/>
</dbReference>
<dbReference type="Proteomes" id="UP000886289">
    <property type="component" value="Unassembled WGS sequence"/>
</dbReference>
<evidence type="ECO:0000259" key="1">
    <source>
        <dbReference type="Pfam" id="PF05685"/>
    </source>
</evidence>
<organism evidence="2">
    <name type="scientific">Desulfofervidus auxilii</name>
    <dbReference type="NCBI Taxonomy" id="1621989"/>
    <lineage>
        <taxon>Bacteria</taxon>
        <taxon>Pseudomonadati</taxon>
        <taxon>Thermodesulfobacteriota</taxon>
        <taxon>Candidatus Desulfofervidia</taxon>
        <taxon>Candidatus Desulfofervidales</taxon>
        <taxon>Candidatus Desulfofervidaceae</taxon>
        <taxon>Candidatus Desulfofervidus</taxon>
    </lineage>
</organism>
<dbReference type="PANTHER" id="PTHR34107:SF4">
    <property type="entry name" value="SLL1222 PROTEIN"/>
    <property type="match status" value="1"/>
</dbReference>
<feature type="domain" description="Putative restriction endonuclease" evidence="1">
    <location>
        <begin position="18"/>
        <end position="182"/>
    </location>
</feature>
<dbReference type="CDD" id="cd06260">
    <property type="entry name" value="DUF820-like"/>
    <property type="match status" value="1"/>
</dbReference>
<keyword evidence="2" id="KW-0378">Hydrolase</keyword>
<dbReference type="Pfam" id="PF05685">
    <property type="entry name" value="Uma2"/>
    <property type="match status" value="1"/>
</dbReference>
<dbReference type="InterPro" id="IPR008538">
    <property type="entry name" value="Uma2"/>
</dbReference>
<dbReference type="GO" id="GO:0004519">
    <property type="term" value="F:endonuclease activity"/>
    <property type="evidence" value="ECO:0007669"/>
    <property type="project" value="UniProtKB-KW"/>
</dbReference>
<comment type="caution">
    <text evidence="2">The sequence shown here is derived from an EMBL/GenBank/DDBJ whole genome shotgun (WGS) entry which is preliminary data.</text>
</comment>
<name>A0A7C0U446_DESA2</name>
<protein>
    <submittedName>
        <fullName evidence="2">Uma2 family endonuclease</fullName>
    </submittedName>
</protein>